<keyword evidence="2" id="KW-1133">Transmembrane helix</keyword>
<dbReference type="AlphaFoldDB" id="A0A2B4RCN4"/>
<feature type="transmembrane region" description="Helical" evidence="2">
    <location>
        <begin position="305"/>
        <end position="328"/>
    </location>
</feature>
<feature type="region of interest" description="Disordered" evidence="1">
    <location>
        <begin position="334"/>
        <end position="372"/>
    </location>
</feature>
<name>A0A2B4RCN4_STYPI</name>
<keyword evidence="2" id="KW-0812">Transmembrane</keyword>
<evidence type="ECO:0000256" key="1">
    <source>
        <dbReference type="SAM" id="MobiDB-lite"/>
    </source>
</evidence>
<keyword evidence="2" id="KW-0472">Membrane</keyword>
<feature type="region of interest" description="Disordered" evidence="1">
    <location>
        <begin position="245"/>
        <end position="291"/>
    </location>
</feature>
<accession>A0A2B4RCN4</accession>
<comment type="caution">
    <text evidence="3">The sequence shown here is derived from an EMBL/GenBank/DDBJ whole genome shotgun (WGS) entry which is preliminary data.</text>
</comment>
<feature type="compositionally biased region" description="Basic and acidic residues" evidence="1">
    <location>
        <begin position="279"/>
        <end position="291"/>
    </location>
</feature>
<proteinExistence type="predicted"/>
<dbReference type="EMBL" id="LSMT01000763">
    <property type="protein sequence ID" value="PFX14549.1"/>
    <property type="molecule type" value="Genomic_DNA"/>
</dbReference>
<evidence type="ECO:0000313" key="3">
    <source>
        <dbReference type="EMBL" id="PFX14549.1"/>
    </source>
</evidence>
<gene>
    <name evidence="3" type="ORF">AWC38_SpisGene21284</name>
</gene>
<dbReference type="Proteomes" id="UP000225706">
    <property type="component" value="Unassembled WGS sequence"/>
</dbReference>
<sequence length="575" mass="64454">MCCSFDEKEKNNPRTNVSVDDYPIGAKHLLIIKRLNIRNETVDRFDVTGLSERASCVEKCGNFNTTVDTHRTEQCACVCSRQAATLGRENGAWHCIDNRVIREKELTDCRKTYFTGENDADPLKLFKENDYLKIKTDTKCSDQEARLSYQECDGNFILQKEKSGWHLTSLWTDSRRDLTLKMNDDGLEDFHGKVIKLVIPCENPKELCLLFKIAGEMKCPLNNISIPKSPLPTATVVKRLSSEMVVSTPDSRTSKKSVSSTKPNPKASMATNPILRVTDSQEHNWKRNKDSETIKGASHKLSIPLVSVIAGGAAVVFLVSLFTGLLIYRKRNEKNSHKSSLPVKRKTTRADNDNDQNRYAGEKPIYQSLSPLENGDLPRGVYVQRYKVPEAASRRISEELLLHTGPKASTEEYDYAESCLMVRNKGLNVSSSIPIKAPAMTTENDPYYHVLQIEEDVLSPGPCSDAHRIPDERAPIRLPQDSNLVDLPKTFDNDDDEGAQVDKDTDTYYHILEPSESEDPESDGQMGSNIVAQSPSPNSPEPEGYKQLPSEGQVYKGYQALHKYTYITAGDPVVK</sequence>
<evidence type="ECO:0000313" key="4">
    <source>
        <dbReference type="Proteomes" id="UP000225706"/>
    </source>
</evidence>
<dbReference type="OrthoDB" id="5986581at2759"/>
<evidence type="ECO:0000256" key="2">
    <source>
        <dbReference type="SAM" id="Phobius"/>
    </source>
</evidence>
<organism evidence="3 4">
    <name type="scientific">Stylophora pistillata</name>
    <name type="common">Smooth cauliflower coral</name>
    <dbReference type="NCBI Taxonomy" id="50429"/>
    <lineage>
        <taxon>Eukaryota</taxon>
        <taxon>Metazoa</taxon>
        <taxon>Cnidaria</taxon>
        <taxon>Anthozoa</taxon>
        <taxon>Hexacorallia</taxon>
        <taxon>Scleractinia</taxon>
        <taxon>Astrocoeniina</taxon>
        <taxon>Pocilloporidae</taxon>
        <taxon>Stylophora</taxon>
    </lineage>
</organism>
<reference evidence="4" key="1">
    <citation type="journal article" date="2017" name="bioRxiv">
        <title>Comparative analysis of the genomes of Stylophora pistillata and Acropora digitifera provides evidence for extensive differences between species of corals.</title>
        <authorList>
            <person name="Voolstra C.R."/>
            <person name="Li Y."/>
            <person name="Liew Y.J."/>
            <person name="Baumgarten S."/>
            <person name="Zoccola D."/>
            <person name="Flot J.-F."/>
            <person name="Tambutte S."/>
            <person name="Allemand D."/>
            <person name="Aranda M."/>
        </authorList>
    </citation>
    <scope>NUCLEOTIDE SEQUENCE [LARGE SCALE GENOMIC DNA]</scope>
</reference>
<feature type="region of interest" description="Disordered" evidence="1">
    <location>
        <begin position="468"/>
        <end position="551"/>
    </location>
</feature>
<protein>
    <submittedName>
        <fullName evidence="3">Uncharacterized protein</fullName>
    </submittedName>
</protein>
<feature type="compositionally biased region" description="Polar residues" evidence="1">
    <location>
        <begin position="525"/>
        <end position="536"/>
    </location>
</feature>
<keyword evidence="4" id="KW-1185">Reference proteome</keyword>